<evidence type="ECO:0000313" key="1">
    <source>
        <dbReference type="EMBL" id="KAJ1160564.1"/>
    </source>
</evidence>
<dbReference type="Proteomes" id="UP001066276">
    <property type="component" value="Chromosome 4_2"/>
</dbReference>
<reference evidence="1" key="1">
    <citation type="journal article" date="2022" name="bioRxiv">
        <title>Sequencing and chromosome-scale assembly of the giantPleurodeles waltlgenome.</title>
        <authorList>
            <person name="Brown T."/>
            <person name="Elewa A."/>
            <person name="Iarovenko S."/>
            <person name="Subramanian E."/>
            <person name="Araus A.J."/>
            <person name="Petzold A."/>
            <person name="Susuki M."/>
            <person name="Suzuki K.-i.T."/>
            <person name="Hayashi T."/>
            <person name="Toyoda A."/>
            <person name="Oliveira C."/>
            <person name="Osipova E."/>
            <person name="Leigh N.D."/>
            <person name="Simon A."/>
            <person name="Yun M.H."/>
        </authorList>
    </citation>
    <scope>NUCLEOTIDE SEQUENCE</scope>
    <source>
        <strain evidence="1">20211129_DDA</strain>
        <tissue evidence="1">Liver</tissue>
    </source>
</reference>
<comment type="caution">
    <text evidence="1">The sequence shown here is derived from an EMBL/GenBank/DDBJ whole genome shotgun (WGS) entry which is preliminary data.</text>
</comment>
<keyword evidence="2" id="KW-1185">Reference proteome</keyword>
<organism evidence="1 2">
    <name type="scientific">Pleurodeles waltl</name>
    <name type="common">Iberian ribbed newt</name>
    <dbReference type="NCBI Taxonomy" id="8319"/>
    <lineage>
        <taxon>Eukaryota</taxon>
        <taxon>Metazoa</taxon>
        <taxon>Chordata</taxon>
        <taxon>Craniata</taxon>
        <taxon>Vertebrata</taxon>
        <taxon>Euteleostomi</taxon>
        <taxon>Amphibia</taxon>
        <taxon>Batrachia</taxon>
        <taxon>Caudata</taxon>
        <taxon>Salamandroidea</taxon>
        <taxon>Salamandridae</taxon>
        <taxon>Pleurodelinae</taxon>
        <taxon>Pleurodeles</taxon>
    </lineage>
</organism>
<dbReference type="EMBL" id="JANPWB010000008">
    <property type="protein sequence ID" value="KAJ1160564.1"/>
    <property type="molecule type" value="Genomic_DNA"/>
</dbReference>
<gene>
    <name evidence="1" type="ORF">NDU88_001060</name>
</gene>
<feature type="non-terminal residue" evidence="1">
    <location>
        <position position="1"/>
    </location>
</feature>
<protein>
    <submittedName>
        <fullName evidence="1">Uncharacterized protein</fullName>
    </submittedName>
</protein>
<accession>A0AAV7SAI5</accession>
<dbReference type="AlphaFoldDB" id="A0AAV7SAI5"/>
<evidence type="ECO:0000313" key="2">
    <source>
        <dbReference type="Proteomes" id="UP001066276"/>
    </source>
</evidence>
<name>A0AAV7SAI5_PLEWA</name>
<sequence>GKPRRASQARVIGDRNPKDLRVREWAHHADTTTEMLLSATWLWQRASLQARMSRPRGVV</sequence>
<proteinExistence type="predicted"/>